<organism evidence="3 4">
    <name type="scientific">Sphingomonas edaphi</name>
    <dbReference type="NCBI Taxonomy" id="2315689"/>
    <lineage>
        <taxon>Bacteria</taxon>
        <taxon>Pseudomonadati</taxon>
        <taxon>Pseudomonadota</taxon>
        <taxon>Alphaproteobacteria</taxon>
        <taxon>Sphingomonadales</taxon>
        <taxon>Sphingomonadaceae</taxon>
        <taxon>Sphingomonas</taxon>
    </lineage>
</organism>
<evidence type="ECO:0000256" key="2">
    <source>
        <dbReference type="SAM" id="SignalP"/>
    </source>
</evidence>
<evidence type="ECO:0000313" key="4">
    <source>
        <dbReference type="Proteomes" id="UP000285023"/>
    </source>
</evidence>
<evidence type="ECO:0000256" key="1">
    <source>
        <dbReference type="SAM" id="MobiDB-lite"/>
    </source>
</evidence>
<comment type="caution">
    <text evidence="3">The sequence shown here is derived from an EMBL/GenBank/DDBJ whole genome shotgun (WGS) entry which is preliminary data.</text>
</comment>
<evidence type="ECO:0000313" key="3">
    <source>
        <dbReference type="EMBL" id="RIX32467.1"/>
    </source>
</evidence>
<feature type="signal peptide" evidence="2">
    <location>
        <begin position="1"/>
        <end position="20"/>
    </location>
</feature>
<dbReference type="Proteomes" id="UP000285023">
    <property type="component" value="Unassembled WGS sequence"/>
</dbReference>
<accession>A0A418Q3J1</accession>
<sequence length="293" mass="31551">MSKPLTTLLLTGALASPAVAQPAPVDDQSSPIVVQGVRIQDKEIDRFVDALTDAPTFGQISRFDWAVCPAAVGLGDVSSAAIVRRMTEVARAAAIPVAKAGCKPNVLVIVTRGKSKMIERLSVKYPAYFEGMYPPEIRRLIRDKSPASAWQARGRTDADGQPLQRDIDGRLINERTDTASRLSTASRPHFLAAVVVTELDALAGLSVTQFADYAAMRAFARTDPRRVAAASSAPTILSAIEAPMNSPVPLTLTSWDMAFLKSLYSSDPNRTAAGQRGEMKQIVERDLTDGKDE</sequence>
<gene>
    <name evidence="3" type="ORF">D3M59_05885</name>
</gene>
<reference evidence="3 4" key="1">
    <citation type="submission" date="2018-09" db="EMBL/GenBank/DDBJ databases">
        <title>Sphingomonas sp. DAC4.</title>
        <authorList>
            <person name="Seo T."/>
        </authorList>
    </citation>
    <scope>NUCLEOTIDE SEQUENCE [LARGE SCALE GENOMIC DNA]</scope>
    <source>
        <strain evidence="3 4">DAC4</strain>
    </source>
</reference>
<dbReference type="OrthoDB" id="7218943at2"/>
<protein>
    <submittedName>
        <fullName evidence="3">Uncharacterized protein</fullName>
    </submittedName>
</protein>
<feature type="chain" id="PRO_5018994780" evidence="2">
    <location>
        <begin position="21"/>
        <end position="293"/>
    </location>
</feature>
<keyword evidence="2" id="KW-0732">Signal</keyword>
<proteinExistence type="predicted"/>
<dbReference type="RefSeq" id="WP_119532436.1">
    <property type="nucleotide sequence ID" value="NZ_QXTF01000001.1"/>
</dbReference>
<dbReference type="EMBL" id="QXTF01000001">
    <property type="protein sequence ID" value="RIX32467.1"/>
    <property type="molecule type" value="Genomic_DNA"/>
</dbReference>
<dbReference type="AlphaFoldDB" id="A0A418Q3J1"/>
<name>A0A418Q3J1_9SPHN</name>
<feature type="region of interest" description="Disordered" evidence="1">
    <location>
        <begin position="270"/>
        <end position="293"/>
    </location>
</feature>
<keyword evidence="4" id="KW-1185">Reference proteome</keyword>
<feature type="compositionally biased region" description="Basic and acidic residues" evidence="1">
    <location>
        <begin position="277"/>
        <end position="293"/>
    </location>
</feature>